<dbReference type="Proteomes" id="UP001370490">
    <property type="component" value="Unassembled WGS sequence"/>
</dbReference>
<evidence type="ECO:0000313" key="2">
    <source>
        <dbReference type="EMBL" id="KAK6922782.1"/>
    </source>
</evidence>
<sequence>MGACASTSKSKTSDKESSSELHRTEKTQAELTAALRWPTRKVKVIHADGKLQEFNSLIRASLVTSLHPNYFLCSSESMSVGTCPSRVADDEELQSDHIYFLMPLSRLNSPLTLPDLCDLAIKASSKLTKDEVHSSR</sequence>
<dbReference type="AlphaFoldDB" id="A0AAN8V8X5"/>
<gene>
    <name evidence="2" type="ORF">RJ641_011086</name>
</gene>
<dbReference type="EMBL" id="JBAMMX010000018">
    <property type="protein sequence ID" value="KAK6922782.1"/>
    <property type="molecule type" value="Genomic_DNA"/>
</dbReference>
<feature type="region of interest" description="Disordered" evidence="1">
    <location>
        <begin position="1"/>
        <end position="25"/>
    </location>
</feature>
<evidence type="ECO:0000256" key="1">
    <source>
        <dbReference type="SAM" id="MobiDB-lite"/>
    </source>
</evidence>
<feature type="compositionally biased region" description="Low complexity" evidence="1">
    <location>
        <begin position="1"/>
        <end position="10"/>
    </location>
</feature>
<accession>A0AAN8V8X5</accession>
<protein>
    <submittedName>
        <fullName evidence="2">PADRE domain</fullName>
    </submittedName>
</protein>
<name>A0AAN8V8X5_9MAGN</name>
<comment type="caution">
    <text evidence="2">The sequence shown here is derived from an EMBL/GenBank/DDBJ whole genome shotgun (WGS) entry which is preliminary data.</text>
</comment>
<dbReference type="PANTHER" id="PTHR33052">
    <property type="entry name" value="DUF4228 DOMAIN PROTEIN-RELATED"/>
    <property type="match status" value="1"/>
</dbReference>
<organism evidence="2 3">
    <name type="scientific">Dillenia turbinata</name>
    <dbReference type="NCBI Taxonomy" id="194707"/>
    <lineage>
        <taxon>Eukaryota</taxon>
        <taxon>Viridiplantae</taxon>
        <taxon>Streptophyta</taxon>
        <taxon>Embryophyta</taxon>
        <taxon>Tracheophyta</taxon>
        <taxon>Spermatophyta</taxon>
        <taxon>Magnoliopsida</taxon>
        <taxon>eudicotyledons</taxon>
        <taxon>Gunneridae</taxon>
        <taxon>Pentapetalae</taxon>
        <taxon>Dilleniales</taxon>
        <taxon>Dilleniaceae</taxon>
        <taxon>Dillenia</taxon>
    </lineage>
</organism>
<feature type="compositionally biased region" description="Basic and acidic residues" evidence="1">
    <location>
        <begin position="11"/>
        <end position="25"/>
    </location>
</feature>
<dbReference type="Pfam" id="PF14009">
    <property type="entry name" value="PADRE"/>
    <property type="match status" value="1"/>
</dbReference>
<proteinExistence type="predicted"/>
<evidence type="ECO:0000313" key="3">
    <source>
        <dbReference type="Proteomes" id="UP001370490"/>
    </source>
</evidence>
<dbReference type="InterPro" id="IPR025322">
    <property type="entry name" value="PADRE_dom"/>
</dbReference>
<keyword evidence="3" id="KW-1185">Reference proteome</keyword>
<reference evidence="2 3" key="1">
    <citation type="submission" date="2023-12" db="EMBL/GenBank/DDBJ databases">
        <title>A high-quality genome assembly for Dillenia turbinata (Dilleniales).</title>
        <authorList>
            <person name="Chanderbali A."/>
        </authorList>
    </citation>
    <scope>NUCLEOTIDE SEQUENCE [LARGE SCALE GENOMIC DNA]</scope>
    <source>
        <strain evidence="2">LSX21</strain>
        <tissue evidence="2">Leaf</tissue>
    </source>
</reference>